<evidence type="ECO:0000313" key="5">
    <source>
        <dbReference type="Proteomes" id="UP000250028"/>
    </source>
</evidence>
<dbReference type="AlphaFoldDB" id="A0A2Y8ZQ85"/>
<dbReference type="CDD" id="cd13399">
    <property type="entry name" value="Slt35-like"/>
    <property type="match status" value="1"/>
</dbReference>
<dbReference type="Proteomes" id="UP000250028">
    <property type="component" value="Unassembled WGS sequence"/>
</dbReference>
<protein>
    <submittedName>
        <fullName evidence="4">CHAP domain-containing protein</fullName>
    </submittedName>
</protein>
<feature type="compositionally biased region" description="Low complexity" evidence="1">
    <location>
        <begin position="182"/>
        <end position="210"/>
    </location>
</feature>
<evidence type="ECO:0000256" key="2">
    <source>
        <dbReference type="SAM" id="Phobius"/>
    </source>
</evidence>
<dbReference type="InterPro" id="IPR023346">
    <property type="entry name" value="Lysozyme-like_dom_sf"/>
</dbReference>
<dbReference type="EMBL" id="UESZ01000001">
    <property type="protein sequence ID" value="SSA34510.1"/>
    <property type="molecule type" value="Genomic_DNA"/>
</dbReference>
<evidence type="ECO:0000256" key="1">
    <source>
        <dbReference type="SAM" id="MobiDB-lite"/>
    </source>
</evidence>
<feature type="region of interest" description="Disordered" evidence="1">
    <location>
        <begin position="337"/>
        <end position="385"/>
    </location>
</feature>
<dbReference type="OrthoDB" id="9796191at2"/>
<gene>
    <name evidence="4" type="ORF">SAMN04489750_1833</name>
</gene>
<proteinExistence type="predicted"/>
<keyword evidence="2" id="KW-0812">Transmembrane</keyword>
<feature type="region of interest" description="Disordered" evidence="1">
    <location>
        <begin position="179"/>
        <end position="210"/>
    </location>
</feature>
<dbReference type="Gene3D" id="3.90.1720.10">
    <property type="entry name" value="endopeptidase domain like (from Nostoc punctiforme)"/>
    <property type="match status" value="1"/>
</dbReference>
<feature type="transmembrane region" description="Helical" evidence="2">
    <location>
        <begin position="95"/>
        <end position="121"/>
    </location>
</feature>
<feature type="compositionally biased region" description="Polar residues" evidence="1">
    <location>
        <begin position="337"/>
        <end position="346"/>
    </location>
</feature>
<dbReference type="InterPro" id="IPR038765">
    <property type="entry name" value="Papain-like_cys_pep_sf"/>
</dbReference>
<feature type="region of interest" description="Disordered" evidence="1">
    <location>
        <begin position="1"/>
        <end position="42"/>
    </location>
</feature>
<keyword evidence="5" id="KW-1185">Reference proteome</keyword>
<dbReference type="Pfam" id="PF05257">
    <property type="entry name" value="CHAP"/>
    <property type="match status" value="1"/>
</dbReference>
<feature type="domain" description="Peptidase C51" evidence="3">
    <location>
        <begin position="578"/>
        <end position="669"/>
    </location>
</feature>
<organism evidence="4 5">
    <name type="scientific">Branchiibius hedensis</name>
    <dbReference type="NCBI Taxonomy" id="672460"/>
    <lineage>
        <taxon>Bacteria</taxon>
        <taxon>Bacillati</taxon>
        <taxon>Actinomycetota</taxon>
        <taxon>Actinomycetes</taxon>
        <taxon>Micrococcales</taxon>
        <taxon>Dermacoccaceae</taxon>
        <taxon>Branchiibius</taxon>
    </lineage>
</organism>
<evidence type="ECO:0000259" key="3">
    <source>
        <dbReference type="Pfam" id="PF05257"/>
    </source>
</evidence>
<sequence>MSSVAGGKALTDPSKILSKARESINSARQDAGGSPASSSKTGVAGSVKSVAASAAQGAAGGDTVSKALGGGAQGAIYSGVKSALSKENRGNTAKVAALAVAPMAVPFVVVFVALAMVVTMLSATASSSSGSAISTSINAAKGAGVTQSQFAQYVDLQSQTNVPWQILAALYQSQSAGGGACSTTPSPSSTPTSSASAAASTSSVSSTTGATCDDSKFVSAWQVPTEGLSSAQVADFKKNTRSSTAWVAQHLQSAMYDDPTRSDYMTLSAGLRVAPGSGSKRSIDSDDPGAQATQQAWTGAIASLPLGGMSPAKAQSVFQTALAWYLGNSAPPGCDVTTGTVQNVSDPTATSTGTPSATPSSAASTSPTGTGLTVPPVGTWPRRNSLNNPPLPIPADFAALYKAAAAKYGLPWSILAGIGMIETGHGSIVSSSPTGAAGPMAFLPTAWAEYGVLAPGHTGSPNRLDPADAIYSAGNLVSQLVKQKGSIENALLQYGGGGAGWYVGDVLYYAGQYDSGAVGTGGVDSCSGGSFGIGEGTEATCGDGNSRGLPDGALVYAANCWYGGLGVPIYANGGSVHGTHWQCTELVRRFWKAKGWAPQNWTGGVGKTLWNWRTPAGAISEPQGAITKLAAGDILSMAWGSTSTGHVGIVNFIKQTGPGQWRVQMASQNTPQAMWYGTWDGKSVTMDFNGFPVTGVMHHLAQGES</sequence>
<dbReference type="Gene3D" id="1.10.530.10">
    <property type="match status" value="1"/>
</dbReference>
<reference evidence="5" key="1">
    <citation type="submission" date="2016-10" db="EMBL/GenBank/DDBJ databases">
        <authorList>
            <person name="Varghese N."/>
            <person name="Submissions S."/>
        </authorList>
    </citation>
    <scope>NUCLEOTIDE SEQUENCE [LARGE SCALE GENOMIC DNA]</scope>
    <source>
        <strain evidence="5">DSM 22951</strain>
    </source>
</reference>
<feature type="compositionally biased region" description="Low complexity" evidence="1">
    <location>
        <begin position="347"/>
        <end position="385"/>
    </location>
</feature>
<dbReference type="InterPro" id="IPR007921">
    <property type="entry name" value="CHAP_dom"/>
</dbReference>
<name>A0A2Y8ZQ85_9MICO</name>
<keyword evidence="2" id="KW-0472">Membrane</keyword>
<dbReference type="SUPFAM" id="SSF53955">
    <property type="entry name" value="Lysozyme-like"/>
    <property type="match status" value="1"/>
</dbReference>
<dbReference type="RefSeq" id="WP_109685160.1">
    <property type="nucleotide sequence ID" value="NZ_QGDN01000001.1"/>
</dbReference>
<dbReference type="SUPFAM" id="SSF54001">
    <property type="entry name" value="Cysteine proteinases"/>
    <property type="match status" value="1"/>
</dbReference>
<evidence type="ECO:0000313" key="4">
    <source>
        <dbReference type="EMBL" id="SSA34510.1"/>
    </source>
</evidence>
<accession>A0A2Y8ZQ85</accession>
<keyword evidence="2" id="KW-1133">Transmembrane helix</keyword>